<proteinExistence type="predicted"/>
<evidence type="ECO:0008006" key="4">
    <source>
        <dbReference type="Google" id="ProtNLM"/>
    </source>
</evidence>
<dbReference type="RefSeq" id="WP_071347891.1">
    <property type="nucleotide sequence ID" value="NZ_MOEA01000003.1"/>
</dbReference>
<dbReference type="AlphaFoldDB" id="A0AAP7TAL6"/>
<organism evidence="2 3">
    <name type="scientific">Bacillus amyloliquefaciens</name>
    <name type="common">Bacillus velezensis</name>
    <dbReference type="NCBI Taxonomy" id="1390"/>
    <lineage>
        <taxon>Bacteria</taxon>
        <taxon>Bacillati</taxon>
        <taxon>Bacillota</taxon>
        <taxon>Bacilli</taxon>
        <taxon>Bacillales</taxon>
        <taxon>Bacillaceae</taxon>
        <taxon>Bacillus</taxon>
        <taxon>Bacillus amyloliquefaciens group</taxon>
    </lineage>
</organism>
<feature type="signal peptide" evidence="1">
    <location>
        <begin position="1"/>
        <end position="25"/>
    </location>
</feature>
<dbReference type="Proteomes" id="UP000180036">
    <property type="component" value="Unassembled WGS sequence"/>
</dbReference>
<name>A0AAP7TAL6_BACAM</name>
<keyword evidence="1" id="KW-0732">Signal</keyword>
<evidence type="ECO:0000313" key="3">
    <source>
        <dbReference type="Proteomes" id="UP000180036"/>
    </source>
</evidence>
<dbReference type="EMBL" id="MOEA01000003">
    <property type="protein sequence ID" value="OIK20291.1"/>
    <property type="molecule type" value="Genomic_DNA"/>
</dbReference>
<evidence type="ECO:0000256" key="1">
    <source>
        <dbReference type="SAM" id="SignalP"/>
    </source>
</evidence>
<gene>
    <name evidence="2" type="ORF">BKP66_11700</name>
</gene>
<reference evidence="2 3" key="1">
    <citation type="submission" date="2016-10" db="EMBL/GenBank/DDBJ databases">
        <authorList>
            <person name="Marach S."/>
            <person name="Prathuangwong S."/>
            <person name="Takikawa Y."/>
            <person name="Dohra H."/>
        </authorList>
    </citation>
    <scope>NUCLEOTIDE SEQUENCE [LARGE SCALE GENOMIC DNA]</scope>
    <source>
        <strain evidence="2 3">K2</strain>
    </source>
</reference>
<accession>A0AAP7TAL6</accession>
<evidence type="ECO:0000313" key="2">
    <source>
        <dbReference type="EMBL" id="OIK20291.1"/>
    </source>
</evidence>
<protein>
    <recommendedName>
        <fullName evidence="4">F5/8 type C domain-containing protein</fullName>
    </recommendedName>
</protein>
<feature type="chain" id="PRO_5042974226" description="F5/8 type C domain-containing protein" evidence="1">
    <location>
        <begin position="26"/>
        <end position="172"/>
    </location>
</feature>
<sequence>MNFKKFVTTTLLASAILGSGSIASAASFESKGEIAPFTNTPKVSSIFNTDEKASIKASVVYVGGRLEAKGSKNDFIDSGVFTLTNNTGTTYKGWQESERANSSAWLQMDLMDASTNLSVSSISYYGEVKQNDGRTWPALSFTNANIKVTNKYYVRVTNLGSYPVNFAANVYN</sequence>
<comment type="caution">
    <text evidence="2">The sequence shown here is derived from an EMBL/GenBank/DDBJ whole genome shotgun (WGS) entry which is preliminary data.</text>
</comment>